<evidence type="ECO:0000313" key="2">
    <source>
        <dbReference type="EMBL" id="AYV81485.1"/>
    </source>
</evidence>
<dbReference type="EMBL" id="MK072278">
    <property type="protein sequence ID" value="AYV81485.1"/>
    <property type="molecule type" value="Genomic_DNA"/>
</dbReference>
<sequence>MSTKYGNNSGKTVIEFGTEHIFSYFIIFVIKFRPLYVSVIGILILTFKTFNSNKCINSSVNPLTIE</sequence>
<keyword evidence="1" id="KW-0812">Transmembrane</keyword>
<keyword evidence="1" id="KW-1133">Transmembrane helix</keyword>
<protein>
    <submittedName>
        <fullName evidence="2">Uncharacterized protein</fullName>
    </submittedName>
</protein>
<name>A0A3G5A2R2_9VIRU</name>
<reference evidence="2" key="1">
    <citation type="submission" date="2018-10" db="EMBL/GenBank/DDBJ databases">
        <title>Hidden diversity of soil giant viruses.</title>
        <authorList>
            <person name="Schulz F."/>
            <person name="Alteio L."/>
            <person name="Goudeau D."/>
            <person name="Ryan E.M."/>
            <person name="Malmstrom R.R."/>
            <person name="Blanchard J."/>
            <person name="Woyke T."/>
        </authorList>
    </citation>
    <scope>NUCLEOTIDE SEQUENCE</scope>
    <source>
        <strain evidence="2">HAV1</strain>
    </source>
</reference>
<accession>A0A3G5A2R2</accession>
<feature type="transmembrane region" description="Helical" evidence="1">
    <location>
        <begin position="21"/>
        <end position="47"/>
    </location>
</feature>
<keyword evidence="1" id="KW-0472">Membrane</keyword>
<proteinExistence type="predicted"/>
<organism evidence="2">
    <name type="scientific">Harvfovirus sp</name>
    <dbReference type="NCBI Taxonomy" id="2487768"/>
    <lineage>
        <taxon>Viruses</taxon>
        <taxon>Varidnaviria</taxon>
        <taxon>Bamfordvirae</taxon>
        <taxon>Nucleocytoviricota</taxon>
        <taxon>Megaviricetes</taxon>
        <taxon>Imitervirales</taxon>
        <taxon>Mimiviridae</taxon>
        <taxon>Klosneuvirinae</taxon>
    </lineage>
</organism>
<evidence type="ECO:0000256" key="1">
    <source>
        <dbReference type="SAM" id="Phobius"/>
    </source>
</evidence>
<gene>
    <name evidence="2" type="ORF">Harvfovirus36_16</name>
</gene>